<keyword evidence="4" id="KW-0274">FAD</keyword>
<comment type="similarity">
    <text evidence="2">Belongs to the class-I pyridine nucleotide-disulfide oxidoreductase family.</text>
</comment>
<dbReference type="RefSeq" id="WP_167169870.1">
    <property type="nucleotide sequence ID" value="NZ_BAAAOO010000006.1"/>
</dbReference>
<dbReference type="PRINTS" id="PR00411">
    <property type="entry name" value="PNDRDTASEI"/>
</dbReference>
<dbReference type="Proteomes" id="UP000749311">
    <property type="component" value="Unassembled WGS sequence"/>
</dbReference>
<comment type="cofactor">
    <cofactor evidence="1">
        <name>FAD</name>
        <dbReference type="ChEBI" id="CHEBI:57692"/>
    </cofactor>
</comment>
<dbReference type="GO" id="GO:0004148">
    <property type="term" value="F:dihydrolipoyl dehydrogenase (NADH) activity"/>
    <property type="evidence" value="ECO:0007669"/>
    <property type="project" value="UniProtKB-EC"/>
</dbReference>
<dbReference type="InterPro" id="IPR023753">
    <property type="entry name" value="FAD/NAD-binding_dom"/>
</dbReference>
<protein>
    <submittedName>
        <fullName evidence="7">Dihydrolipoamide dehydrogenase</fullName>
        <ecNumber evidence="7">1.8.1.4</ecNumber>
    </submittedName>
</protein>
<dbReference type="InterPro" id="IPR004099">
    <property type="entry name" value="Pyr_nucl-diS_OxRdtase_dimer"/>
</dbReference>
<dbReference type="InterPro" id="IPR036188">
    <property type="entry name" value="FAD/NAD-bd_sf"/>
</dbReference>
<dbReference type="PANTHER" id="PTHR43014">
    <property type="entry name" value="MERCURIC REDUCTASE"/>
    <property type="match status" value="1"/>
</dbReference>
<dbReference type="Gene3D" id="3.50.50.60">
    <property type="entry name" value="FAD/NAD(P)-binding domain"/>
    <property type="match status" value="2"/>
</dbReference>
<comment type="caution">
    <text evidence="7">The sequence shown here is derived from an EMBL/GenBank/DDBJ whole genome shotgun (WGS) entry which is preliminary data.</text>
</comment>
<dbReference type="PRINTS" id="PR00368">
    <property type="entry name" value="FADPNR"/>
</dbReference>
<name>A0ABX0SM58_9ACTN</name>
<dbReference type="Pfam" id="PF07992">
    <property type="entry name" value="Pyr_redox_2"/>
    <property type="match status" value="1"/>
</dbReference>
<dbReference type="InterPro" id="IPR001100">
    <property type="entry name" value="Pyr_nuc-diS_OxRdtase"/>
</dbReference>
<organism evidence="7 8">
    <name type="scientific">Brooklawnia cerclae</name>
    <dbReference type="NCBI Taxonomy" id="349934"/>
    <lineage>
        <taxon>Bacteria</taxon>
        <taxon>Bacillati</taxon>
        <taxon>Actinomycetota</taxon>
        <taxon>Actinomycetes</taxon>
        <taxon>Propionibacteriales</taxon>
        <taxon>Propionibacteriaceae</taxon>
        <taxon>Brooklawnia</taxon>
    </lineage>
</organism>
<feature type="domain" description="FAD/NAD(P)-binding" evidence="6">
    <location>
        <begin position="4"/>
        <end position="315"/>
    </location>
</feature>
<dbReference type="PIRSF" id="PIRSF000350">
    <property type="entry name" value="Mercury_reductase_MerA"/>
    <property type="match status" value="1"/>
</dbReference>
<dbReference type="SUPFAM" id="SSF55424">
    <property type="entry name" value="FAD/NAD-linked reductases, dimerisation (C-terminal) domain"/>
    <property type="match status" value="1"/>
</dbReference>
<keyword evidence="3" id="KW-0285">Flavoprotein</keyword>
<dbReference type="SUPFAM" id="SSF51905">
    <property type="entry name" value="FAD/NAD(P)-binding domain"/>
    <property type="match status" value="2"/>
</dbReference>
<evidence type="ECO:0000256" key="1">
    <source>
        <dbReference type="ARBA" id="ARBA00001974"/>
    </source>
</evidence>
<reference evidence="7 8" key="1">
    <citation type="submission" date="2020-02" db="EMBL/GenBank/DDBJ databases">
        <title>Sequencing the genomes of 1000 actinobacteria strains.</title>
        <authorList>
            <person name="Klenk H.-P."/>
        </authorList>
    </citation>
    <scope>NUCLEOTIDE SEQUENCE [LARGE SCALE GENOMIC DNA]</scope>
    <source>
        <strain evidence="7 8">DSM 19609</strain>
    </source>
</reference>
<dbReference type="EMBL" id="JAAMOZ010000002">
    <property type="protein sequence ID" value="NIH58125.1"/>
    <property type="molecule type" value="Genomic_DNA"/>
</dbReference>
<accession>A0ABX0SM58</accession>
<gene>
    <name evidence="7" type="ORF">FB473_002817</name>
</gene>
<evidence type="ECO:0000256" key="2">
    <source>
        <dbReference type="ARBA" id="ARBA00007532"/>
    </source>
</evidence>
<dbReference type="Pfam" id="PF02852">
    <property type="entry name" value="Pyr_redox_dim"/>
    <property type="match status" value="1"/>
</dbReference>
<dbReference type="PANTHER" id="PTHR43014:SF2">
    <property type="entry name" value="MERCURIC REDUCTASE"/>
    <property type="match status" value="1"/>
</dbReference>
<evidence type="ECO:0000259" key="6">
    <source>
        <dbReference type="Pfam" id="PF07992"/>
    </source>
</evidence>
<evidence type="ECO:0000256" key="4">
    <source>
        <dbReference type="ARBA" id="ARBA00022827"/>
    </source>
</evidence>
<feature type="domain" description="Pyridine nucleotide-disulphide oxidoreductase dimerisation" evidence="5">
    <location>
        <begin position="347"/>
        <end position="452"/>
    </location>
</feature>
<evidence type="ECO:0000313" key="7">
    <source>
        <dbReference type="EMBL" id="NIH58125.1"/>
    </source>
</evidence>
<evidence type="ECO:0000313" key="8">
    <source>
        <dbReference type="Proteomes" id="UP000749311"/>
    </source>
</evidence>
<dbReference type="Gene3D" id="3.30.390.30">
    <property type="match status" value="1"/>
</dbReference>
<sequence>METFDVVVIGAGPAGENAADYAIKGSSRTAALVESGLVGGECSYYACMPSKAMLRPLDVRAAAVQLGGLPASMDVDAAALLARRDTWVSHYTDQGQVRWAEGAGITVVRGIGRLAGERTVGVAGPEGVRALRARHAVVLATGSRPVIPEFLSPVLPWGSRDATGIIEVPDSIAIVGGGVVACEAARWLAALGSRVTMLVRGRRLLPRFEPFASDLIADGLASDGVELRFGVQLTAADRPDTRDTGLGRVHGGPVRLVEADDRESTHAEVLVATGRTPARDDLGLETAGLSPADLDGPLPEWLYLVGDVSGGAPLTHWGKYQARLVGDRIAALAEGRTPPAEPVQAPVPQVVFTDPQVATVGLTAARAREAGYRLRTPEVPLDSAAGAALLRDDATGRALLVIDDNTDTVLGATFVGPDMAELLHAATIAVTAKVPVDVLWHAVPSYPTASELWLRLLEADRETLRTR</sequence>
<proteinExistence type="inferred from homology"/>
<evidence type="ECO:0000256" key="3">
    <source>
        <dbReference type="ARBA" id="ARBA00022630"/>
    </source>
</evidence>
<dbReference type="EC" id="1.8.1.4" evidence="7"/>
<keyword evidence="7" id="KW-0560">Oxidoreductase</keyword>
<keyword evidence="8" id="KW-1185">Reference proteome</keyword>
<dbReference type="InterPro" id="IPR016156">
    <property type="entry name" value="FAD/NAD-linked_Rdtase_dimer_sf"/>
</dbReference>
<evidence type="ECO:0000259" key="5">
    <source>
        <dbReference type="Pfam" id="PF02852"/>
    </source>
</evidence>